<dbReference type="InterPro" id="IPR029045">
    <property type="entry name" value="ClpP/crotonase-like_dom_sf"/>
</dbReference>
<reference evidence="2 3" key="1">
    <citation type="submission" date="2024-06" db="EMBL/GenBank/DDBJ databases">
        <title>Flavobacterium spp. isolated from glacier.</title>
        <authorList>
            <person name="Han D."/>
        </authorList>
    </citation>
    <scope>NUCLEOTIDE SEQUENCE [LARGE SCALE GENOMIC DNA]</scope>
    <source>
        <strain evidence="2 3">ZS1P70</strain>
    </source>
</reference>
<proteinExistence type="predicted"/>
<evidence type="ECO:0000313" key="2">
    <source>
        <dbReference type="EMBL" id="MFE3870508.1"/>
    </source>
</evidence>
<accession>A0ABW6I2J7</accession>
<dbReference type="SMART" id="SM00245">
    <property type="entry name" value="TSPc"/>
    <property type="match status" value="1"/>
</dbReference>
<protein>
    <submittedName>
        <fullName evidence="2">S41 family peptidase</fullName>
    </submittedName>
</protein>
<feature type="domain" description="Tail specific protease" evidence="1">
    <location>
        <begin position="307"/>
        <end position="494"/>
    </location>
</feature>
<dbReference type="PANTHER" id="PTHR32060:SF30">
    <property type="entry name" value="CARBOXY-TERMINAL PROCESSING PROTEASE CTPA"/>
    <property type="match status" value="1"/>
</dbReference>
<dbReference type="InterPro" id="IPR005151">
    <property type="entry name" value="Tail-specific_protease"/>
</dbReference>
<dbReference type="SUPFAM" id="SSF52096">
    <property type="entry name" value="ClpP/crotonase"/>
    <property type="match status" value="1"/>
</dbReference>
<dbReference type="EMBL" id="JBHZPY010000002">
    <property type="protein sequence ID" value="MFE3870508.1"/>
    <property type="molecule type" value="Genomic_DNA"/>
</dbReference>
<organism evidence="2 3">
    <name type="scientific">Flavobacterium zhoui</name>
    <dbReference type="NCBI Taxonomy" id="3230414"/>
    <lineage>
        <taxon>Bacteria</taxon>
        <taxon>Pseudomonadati</taxon>
        <taxon>Bacteroidota</taxon>
        <taxon>Flavobacteriia</taxon>
        <taxon>Flavobacteriales</taxon>
        <taxon>Flavobacteriaceae</taxon>
        <taxon>Flavobacterium</taxon>
    </lineage>
</organism>
<dbReference type="PANTHER" id="PTHR32060">
    <property type="entry name" value="TAIL-SPECIFIC PROTEASE"/>
    <property type="match status" value="1"/>
</dbReference>
<keyword evidence="3" id="KW-1185">Reference proteome</keyword>
<dbReference type="Gene3D" id="3.90.226.10">
    <property type="entry name" value="2-enoyl-CoA Hydratase, Chain A, domain 1"/>
    <property type="match status" value="1"/>
</dbReference>
<evidence type="ECO:0000259" key="1">
    <source>
        <dbReference type="SMART" id="SM00245"/>
    </source>
</evidence>
<evidence type="ECO:0000313" key="3">
    <source>
        <dbReference type="Proteomes" id="UP001600107"/>
    </source>
</evidence>
<comment type="caution">
    <text evidence="2">The sequence shown here is derived from an EMBL/GenBank/DDBJ whole genome shotgun (WGS) entry which is preliminary data.</text>
</comment>
<sequence length="526" mass="60132">MRKIILFGFTLLFFSQCASIKKHNEHLNDLISEKDLKSDVDFTYKKLQQLHPNLYWYISKKELDYKFDSLKTTIRKPITSLDFFKKLSPIVAAVRQGHTFVYPATKLKTKKETKALLKKGTGPFSQFDFDYFNDKLYVIKNKSYDKSIKPGTEVVDANGTKPKDLIQEYNKFYSSDGYNTTLKTRSSGKRFPSFFTTQNGIKDSLKFNFKFNDSLKTITIKRDKDTTDKQNKKVKKRLTEVDRAKTKAFKKKKRVNGYNPDLKNYNRNLHFEEKDSSVAVMKIRGFKSGVFRTFYKESFSKIKNCKSTTFVLDLRDNGGGRVTEINNLYSYLSDSTFVFLDKSEVVSRSSLFEGAYFNGGSFAVKTIKTIFSPLIYAYLLLTVHKDKNGKNFYATQTKPQKINKNSFKGKVYVLINGRSFSASSIISSNLKGSKRATFVGEETGGAYNGTVAGFMPLVKLPHSELKIRIGLMMMATHYKSEINGRGIFPDAPIIPTLQDQIKGTDPEMNWILNDIKSTVSEIPKTK</sequence>
<name>A0ABW6I2J7_9FLAO</name>
<dbReference type="RefSeq" id="WP_379850363.1">
    <property type="nucleotide sequence ID" value="NZ_JBHZPY010000002.1"/>
</dbReference>
<dbReference type="Proteomes" id="UP001600107">
    <property type="component" value="Unassembled WGS sequence"/>
</dbReference>
<dbReference type="Pfam" id="PF03572">
    <property type="entry name" value="Peptidase_S41"/>
    <property type="match status" value="1"/>
</dbReference>
<gene>
    <name evidence="2" type="ORF">ACFX5F_04660</name>
</gene>